<dbReference type="GO" id="GO:0016787">
    <property type="term" value="F:hydrolase activity"/>
    <property type="evidence" value="ECO:0007669"/>
    <property type="project" value="UniProtKB-KW"/>
</dbReference>
<keyword evidence="4" id="KW-1185">Reference proteome</keyword>
<dbReference type="Pfam" id="PF07859">
    <property type="entry name" value="Abhydrolase_3"/>
    <property type="match status" value="1"/>
</dbReference>
<dbReference type="Proteomes" id="UP000007796">
    <property type="component" value="Unassembled WGS sequence"/>
</dbReference>
<reference evidence="3 4" key="1">
    <citation type="journal article" date="2011" name="Proc. Natl. Acad. Sci. U.S.A.">
        <title>Genome and transcriptome analyses of the mountain pine beetle-fungal symbiont Grosmannia clavigera, a lodgepole pine pathogen.</title>
        <authorList>
            <person name="DiGuistini S."/>
            <person name="Wang Y."/>
            <person name="Liao N.Y."/>
            <person name="Taylor G."/>
            <person name="Tanguay P."/>
            <person name="Feau N."/>
            <person name="Henrissat B."/>
            <person name="Chan S.K."/>
            <person name="Hesse-Orce U."/>
            <person name="Alamouti S.M."/>
            <person name="Tsui C.K.M."/>
            <person name="Docking R.T."/>
            <person name="Levasseur A."/>
            <person name="Haridas S."/>
            <person name="Robertson G."/>
            <person name="Birol I."/>
            <person name="Holt R.A."/>
            <person name="Marra M.A."/>
            <person name="Hamelin R.C."/>
            <person name="Hirst M."/>
            <person name="Jones S.J.M."/>
            <person name="Bohlmann J."/>
            <person name="Breuil C."/>
        </authorList>
    </citation>
    <scope>NUCLEOTIDE SEQUENCE [LARGE SCALE GENOMIC DNA]</scope>
    <source>
        <strain evidence="4">kw1407 / UAMH 11150</strain>
    </source>
</reference>
<dbReference type="PANTHER" id="PTHR48081">
    <property type="entry name" value="AB HYDROLASE SUPERFAMILY PROTEIN C4A8.06C"/>
    <property type="match status" value="1"/>
</dbReference>
<dbReference type="HOGENOM" id="CLU_012494_3_2_1"/>
<dbReference type="InterPro" id="IPR013094">
    <property type="entry name" value="AB_hydrolase_3"/>
</dbReference>
<name>F0XE61_GROCL</name>
<accession>F0XE61</accession>
<evidence type="ECO:0000259" key="2">
    <source>
        <dbReference type="Pfam" id="PF07859"/>
    </source>
</evidence>
<dbReference type="AlphaFoldDB" id="F0XE61"/>
<keyword evidence="1 3" id="KW-0378">Hydrolase</keyword>
<dbReference type="GeneID" id="25974615"/>
<dbReference type="RefSeq" id="XP_014174261.1">
    <property type="nucleotide sequence ID" value="XM_014318786.1"/>
</dbReference>
<evidence type="ECO:0000256" key="1">
    <source>
        <dbReference type="ARBA" id="ARBA00022801"/>
    </source>
</evidence>
<protein>
    <submittedName>
        <fullName evidence="3">Alpha beta hydrolase fold family</fullName>
    </submittedName>
</protein>
<dbReference type="PANTHER" id="PTHR48081:SF8">
    <property type="entry name" value="ALPHA_BETA HYDROLASE FOLD-3 DOMAIN-CONTAINING PROTEIN-RELATED"/>
    <property type="match status" value="1"/>
</dbReference>
<organism evidence="4">
    <name type="scientific">Grosmannia clavigera (strain kw1407 / UAMH 11150)</name>
    <name type="common">Blue stain fungus</name>
    <name type="synonym">Graphiocladiella clavigera</name>
    <dbReference type="NCBI Taxonomy" id="655863"/>
    <lineage>
        <taxon>Eukaryota</taxon>
        <taxon>Fungi</taxon>
        <taxon>Dikarya</taxon>
        <taxon>Ascomycota</taxon>
        <taxon>Pezizomycotina</taxon>
        <taxon>Sordariomycetes</taxon>
        <taxon>Sordariomycetidae</taxon>
        <taxon>Ophiostomatales</taxon>
        <taxon>Ophiostomataceae</taxon>
        <taxon>Leptographium</taxon>
    </lineage>
</organism>
<sequence>MATNQQLSTTTTTTITVEGELPGAVPSSRLLLRLEAALFRSLAYVGACLHFLASPQPPAPTFTRTVKSTLSSHTGTFTLHVYTPAGYDDADSDTLYPAVVNFHGGGFSMGLATDDARFARVVVETCGAVFVSVAYRLAPEYPFPTAVDDGADALLYMIRNAAALHIDPQRLATSGFSAGGNIALTSLLRLGAYLHDEPTTTTMETSLAEPVPSHRFVATATWYPVTEYTKTRAARRVASRRPEKTMPPFMTNLFDNSYVFPPTIDRSDPLLSPSQASDARLARDMPPHIVFYTCEWDLLQAEGEALANRLRDPPLSRDVHYKMIPKMLHGWDKSPNPRELPVGAGALYLECCGVLKDAFNVAANAVTGQDLETDT</sequence>
<gene>
    <name evidence="3" type="ORF">CMQ_1707</name>
</gene>
<dbReference type="Gene3D" id="3.40.50.1820">
    <property type="entry name" value="alpha/beta hydrolase"/>
    <property type="match status" value="1"/>
</dbReference>
<dbReference type="InterPro" id="IPR050300">
    <property type="entry name" value="GDXG_lipolytic_enzyme"/>
</dbReference>
<evidence type="ECO:0000313" key="4">
    <source>
        <dbReference type="Proteomes" id="UP000007796"/>
    </source>
</evidence>
<evidence type="ECO:0000313" key="3">
    <source>
        <dbReference type="EMBL" id="EFX04779.1"/>
    </source>
</evidence>
<dbReference type="eggNOG" id="KOG1515">
    <property type="taxonomic scope" value="Eukaryota"/>
</dbReference>
<dbReference type="InterPro" id="IPR029058">
    <property type="entry name" value="AB_hydrolase_fold"/>
</dbReference>
<feature type="domain" description="Alpha/beta hydrolase fold-3" evidence="2">
    <location>
        <begin position="99"/>
        <end position="331"/>
    </location>
</feature>
<proteinExistence type="predicted"/>
<dbReference type="STRING" id="655863.F0XE61"/>
<dbReference type="SUPFAM" id="SSF53474">
    <property type="entry name" value="alpha/beta-Hydrolases"/>
    <property type="match status" value="1"/>
</dbReference>
<dbReference type="OrthoDB" id="433474at2759"/>
<dbReference type="InParanoid" id="F0XE61"/>
<dbReference type="EMBL" id="GL629765">
    <property type="protein sequence ID" value="EFX04779.1"/>
    <property type="molecule type" value="Genomic_DNA"/>
</dbReference>